<feature type="region of interest" description="Disordered" evidence="1">
    <location>
        <begin position="190"/>
        <end position="243"/>
    </location>
</feature>
<dbReference type="SUPFAM" id="SSF74924">
    <property type="entry name" value="Cap-Gly domain"/>
    <property type="match status" value="1"/>
</dbReference>
<dbReference type="Gene3D" id="2.30.30.190">
    <property type="entry name" value="CAP Gly-rich-like domain"/>
    <property type="match status" value="1"/>
</dbReference>
<dbReference type="Proteomes" id="UP000001307">
    <property type="component" value="Unassembled WGS sequence"/>
</dbReference>
<proteinExistence type="predicted"/>
<name>E4X5Q5_OIKDI</name>
<dbReference type="PANTHER" id="PTHR13958">
    <property type="entry name" value="CENTROSOME-ASSOCIATED PROTEIN 350"/>
    <property type="match status" value="1"/>
</dbReference>
<dbReference type="EMBL" id="FN653026">
    <property type="protein sequence ID" value="CBY07696.1"/>
    <property type="molecule type" value="Genomic_DNA"/>
</dbReference>
<evidence type="ECO:0000313" key="4">
    <source>
        <dbReference type="Proteomes" id="UP000001307"/>
    </source>
</evidence>
<reference evidence="3" key="1">
    <citation type="journal article" date="2010" name="Science">
        <title>Plasticity of animal genome architecture unmasked by rapid evolution of a pelagic tunicate.</title>
        <authorList>
            <person name="Denoeud F."/>
            <person name="Henriet S."/>
            <person name="Mungpakdee S."/>
            <person name="Aury J.M."/>
            <person name="Da Silva C."/>
            <person name="Brinkmann H."/>
            <person name="Mikhaleva J."/>
            <person name="Olsen L.C."/>
            <person name="Jubin C."/>
            <person name="Canestro C."/>
            <person name="Bouquet J.M."/>
            <person name="Danks G."/>
            <person name="Poulain J."/>
            <person name="Campsteijn C."/>
            <person name="Adamski M."/>
            <person name="Cross I."/>
            <person name="Yadetie F."/>
            <person name="Muffato M."/>
            <person name="Louis A."/>
            <person name="Butcher S."/>
            <person name="Tsagkogeorga G."/>
            <person name="Konrad A."/>
            <person name="Singh S."/>
            <person name="Jensen M.F."/>
            <person name="Cong E.H."/>
            <person name="Eikeseth-Otteraa H."/>
            <person name="Noel B."/>
            <person name="Anthouard V."/>
            <person name="Porcel B.M."/>
            <person name="Kachouri-Lafond R."/>
            <person name="Nishino A."/>
            <person name="Ugolini M."/>
            <person name="Chourrout P."/>
            <person name="Nishida H."/>
            <person name="Aasland R."/>
            <person name="Huzurbazar S."/>
            <person name="Westhof E."/>
            <person name="Delsuc F."/>
            <person name="Lehrach H."/>
            <person name="Reinhardt R."/>
            <person name="Weissenbach J."/>
            <person name="Roy S.W."/>
            <person name="Artiguenave F."/>
            <person name="Postlethwait J.H."/>
            <person name="Manak J.R."/>
            <person name="Thompson E.M."/>
            <person name="Jaillon O."/>
            <person name="Du Pasquier L."/>
            <person name="Boudinot P."/>
            <person name="Liberles D.A."/>
            <person name="Volff J.N."/>
            <person name="Philippe H."/>
            <person name="Lenhard B."/>
            <person name="Roest Crollius H."/>
            <person name="Wincker P."/>
            <person name="Chourrout D."/>
        </authorList>
    </citation>
    <scope>NUCLEOTIDE SEQUENCE [LARGE SCALE GENOMIC DNA]</scope>
</reference>
<evidence type="ECO:0000313" key="3">
    <source>
        <dbReference type="EMBL" id="CBY07696.1"/>
    </source>
</evidence>
<keyword evidence="4" id="KW-1185">Reference proteome</keyword>
<feature type="compositionally biased region" description="Basic and acidic residues" evidence="1">
    <location>
        <begin position="220"/>
        <end position="234"/>
    </location>
</feature>
<dbReference type="Pfam" id="PF01302">
    <property type="entry name" value="CAP_GLY"/>
    <property type="match status" value="1"/>
</dbReference>
<accession>E4X5Q5</accession>
<gene>
    <name evidence="3" type="ORF">GSOID_T00002686001</name>
</gene>
<dbReference type="GO" id="GO:0034453">
    <property type="term" value="P:microtubule anchoring"/>
    <property type="evidence" value="ECO:0007669"/>
    <property type="project" value="InterPro"/>
</dbReference>
<dbReference type="InterPro" id="IPR000938">
    <property type="entry name" value="CAP-Gly_domain"/>
</dbReference>
<dbReference type="GO" id="GO:0005813">
    <property type="term" value="C:centrosome"/>
    <property type="evidence" value="ECO:0007669"/>
    <property type="project" value="InterPro"/>
</dbReference>
<evidence type="ECO:0000256" key="1">
    <source>
        <dbReference type="SAM" id="MobiDB-lite"/>
    </source>
</evidence>
<dbReference type="InterPro" id="IPR028750">
    <property type="entry name" value="CEP350/CC187"/>
</dbReference>
<feature type="compositionally biased region" description="Polar residues" evidence="1">
    <location>
        <begin position="50"/>
        <end position="74"/>
    </location>
</feature>
<organism evidence="3">
    <name type="scientific">Oikopleura dioica</name>
    <name type="common">Tunicate</name>
    <dbReference type="NCBI Taxonomy" id="34765"/>
    <lineage>
        <taxon>Eukaryota</taxon>
        <taxon>Metazoa</taxon>
        <taxon>Chordata</taxon>
        <taxon>Tunicata</taxon>
        <taxon>Appendicularia</taxon>
        <taxon>Copelata</taxon>
        <taxon>Oikopleuridae</taxon>
        <taxon>Oikopleura</taxon>
    </lineage>
</organism>
<dbReference type="InParanoid" id="E4X5Q5"/>
<sequence length="296" mass="33203">MAPRPEYDNSGVLYSSPSEDECAQLVKPGQLDTFNQKRNEQLLERLRAQTRAQTTADGNSDGHSPPSSFTSTNSDDSRGRSRTKSFNPELRKSKSCPRNTQKNILQIGDRVLVKGKYFGFCKYIGPILEDYLPREILGEVFVGVQLDELLTNNSGIFGSRQYFECPHGFGLMVTSDKVSKLDQMYSELEAAKPPSENQASSSSGSQDQESIGSASSLKSEQSRGRKIKEMSTSERKKRSKSVADISRMIKSTNWMDERPVKVSTGWKSLNRSQSISERSINLRNDCFFVTFLYVDV</sequence>
<feature type="domain" description="CAP-Gly" evidence="2">
    <location>
        <begin position="107"/>
        <end position="179"/>
    </location>
</feature>
<protein>
    <recommendedName>
        <fullName evidence="2">CAP-Gly domain-containing protein</fullName>
    </recommendedName>
</protein>
<dbReference type="AlphaFoldDB" id="E4X5Q5"/>
<feature type="region of interest" description="Disordered" evidence="1">
    <location>
        <begin position="45"/>
        <end position="98"/>
    </location>
</feature>
<dbReference type="PANTHER" id="PTHR13958:SF3">
    <property type="entry name" value="CAP-GLY DOMAIN-CONTAINING PROTEIN-RELATED"/>
    <property type="match status" value="1"/>
</dbReference>
<dbReference type="GO" id="GO:0008017">
    <property type="term" value="F:microtubule binding"/>
    <property type="evidence" value="ECO:0007669"/>
    <property type="project" value="InterPro"/>
</dbReference>
<evidence type="ECO:0000259" key="2">
    <source>
        <dbReference type="SMART" id="SM01052"/>
    </source>
</evidence>
<dbReference type="SMART" id="SM01052">
    <property type="entry name" value="CAP_GLY"/>
    <property type="match status" value="1"/>
</dbReference>
<dbReference type="InterPro" id="IPR036859">
    <property type="entry name" value="CAP-Gly_dom_sf"/>
</dbReference>
<dbReference type="OrthoDB" id="2130750at2759"/>
<feature type="compositionally biased region" description="Low complexity" evidence="1">
    <location>
        <begin position="195"/>
        <end position="213"/>
    </location>
</feature>